<evidence type="ECO:0000256" key="1">
    <source>
        <dbReference type="SAM" id="Phobius"/>
    </source>
</evidence>
<protein>
    <submittedName>
        <fullName evidence="2">Uncharacterized protein</fullName>
    </submittedName>
</protein>
<sequence>MNAQRPPRQPLTELVLIGIGAVLFALARLLDLDALFIGSIFLCMFAGLAALSSRKLGSRACG</sequence>
<name>A0ABS2KUD5_9NOCA</name>
<comment type="caution">
    <text evidence="2">The sequence shown here is derived from an EMBL/GenBank/DDBJ whole genome shotgun (WGS) entry which is preliminary data.</text>
</comment>
<keyword evidence="3" id="KW-1185">Reference proteome</keyword>
<keyword evidence="1" id="KW-1133">Transmembrane helix</keyword>
<gene>
    <name evidence="2" type="ORF">JOE42_002293</name>
</gene>
<evidence type="ECO:0000313" key="3">
    <source>
        <dbReference type="Proteomes" id="UP000703038"/>
    </source>
</evidence>
<proteinExistence type="predicted"/>
<evidence type="ECO:0000313" key="2">
    <source>
        <dbReference type="EMBL" id="MBM7415560.1"/>
    </source>
</evidence>
<organism evidence="2 3">
    <name type="scientific">Rhodococcoides corynebacterioides</name>
    <dbReference type="NCBI Taxonomy" id="53972"/>
    <lineage>
        <taxon>Bacteria</taxon>
        <taxon>Bacillati</taxon>
        <taxon>Actinomycetota</taxon>
        <taxon>Actinomycetes</taxon>
        <taxon>Mycobacteriales</taxon>
        <taxon>Nocardiaceae</taxon>
        <taxon>Rhodococcoides</taxon>
    </lineage>
</organism>
<accession>A0ABS2KUD5</accession>
<feature type="transmembrane region" description="Helical" evidence="1">
    <location>
        <begin position="36"/>
        <end position="53"/>
    </location>
</feature>
<feature type="transmembrane region" description="Helical" evidence="1">
    <location>
        <begin position="12"/>
        <end position="30"/>
    </location>
</feature>
<keyword evidence="1" id="KW-0812">Transmembrane</keyword>
<dbReference type="Proteomes" id="UP000703038">
    <property type="component" value="Unassembled WGS sequence"/>
</dbReference>
<dbReference type="EMBL" id="JAFBBK010000001">
    <property type="protein sequence ID" value="MBM7415560.1"/>
    <property type="molecule type" value="Genomic_DNA"/>
</dbReference>
<reference evidence="2 3" key="1">
    <citation type="submission" date="2021-01" db="EMBL/GenBank/DDBJ databases">
        <title>Genomics of switchgrass bacterial isolates.</title>
        <authorList>
            <person name="Shade A."/>
        </authorList>
    </citation>
    <scope>NUCLEOTIDE SEQUENCE [LARGE SCALE GENOMIC DNA]</scope>
    <source>
        <strain evidence="2 3">PvP111</strain>
    </source>
</reference>
<keyword evidence="1" id="KW-0472">Membrane</keyword>